<dbReference type="Proteomes" id="UP001629235">
    <property type="component" value="Unassembled WGS sequence"/>
</dbReference>
<dbReference type="EMBL" id="JAQQDW010000003">
    <property type="protein sequence ID" value="MFM0102431.1"/>
    <property type="molecule type" value="Genomic_DNA"/>
</dbReference>
<proteinExistence type="predicted"/>
<keyword evidence="1" id="KW-0969">Cilium</keyword>
<keyword evidence="1" id="KW-0282">Flagellum</keyword>
<evidence type="ECO:0000313" key="2">
    <source>
        <dbReference type="Proteomes" id="UP001629235"/>
    </source>
</evidence>
<comment type="caution">
    <text evidence="1">The sequence shown here is derived from an EMBL/GenBank/DDBJ whole genome shotgun (WGS) entry which is preliminary data.</text>
</comment>
<evidence type="ECO:0000313" key="1">
    <source>
        <dbReference type="EMBL" id="MFM0102431.1"/>
    </source>
</evidence>
<organism evidence="1 2">
    <name type="scientific">Paraburkholderia rhynchosiae</name>
    <dbReference type="NCBI Taxonomy" id="487049"/>
    <lineage>
        <taxon>Bacteria</taxon>
        <taxon>Pseudomonadati</taxon>
        <taxon>Pseudomonadota</taxon>
        <taxon>Betaproteobacteria</taxon>
        <taxon>Burkholderiales</taxon>
        <taxon>Burkholderiaceae</taxon>
        <taxon>Paraburkholderia</taxon>
    </lineage>
</organism>
<gene>
    <name evidence="1" type="primary">fliD</name>
    <name evidence="1" type="ORF">PQR01_02715</name>
</gene>
<keyword evidence="2" id="KW-1185">Reference proteome</keyword>
<reference evidence="1 2" key="1">
    <citation type="journal article" date="2024" name="Chem. Sci.">
        <title>Discovery of megapolipeptins by genome mining of a Burkholderiales bacteria collection.</title>
        <authorList>
            <person name="Paulo B.S."/>
            <person name="Recchia M.J.J."/>
            <person name="Lee S."/>
            <person name="Fergusson C.H."/>
            <person name="Romanowski S.B."/>
            <person name="Hernandez A."/>
            <person name="Krull N."/>
            <person name="Liu D.Y."/>
            <person name="Cavanagh H."/>
            <person name="Bos A."/>
            <person name="Gray C.A."/>
            <person name="Murphy B.T."/>
            <person name="Linington R.G."/>
            <person name="Eustaquio A.S."/>
        </authorList>
    </citation>
    <scope>NUCLEOTIDE SEQUENCE [LARGE SCALE GENOMIC DNA]</scope>
    <source>
        <strain evidence="1 2">RL18-126-BIB-B</strain>
    </source>
</reference>
<sequence>MSTPISATGSTTTTTTGASSTSTTSAPSASSIISSAALGLGTTVPISQVLTGLMQVESIPLTQLQNQVIGVNTEISAYGLLNSALSTFQQSLAALTSPTEFSSYTATSSNTAALTASAVIGVQSGTYTVNTTQLAQAQSLATAGQASLNTSVTSGSGTSTVTIAFGTQNGSTFTQNAAQPGGSITINSSNNTLAGLRDAINNANLGVTATIVNDGSNTPYHLVLTSNQTGANQSMQISVQGDSGLASMLTYPPSTGDTMTQTVPPQDAKLTVNGLSLTSSSNSVGTAVPGLTLNLQQTGTSTVSVAANLSSAQTDIDNFVSAYNTLQSTIGQLTAYNPGGTNGPLIGDATTMQIQNQLQKVLASGLTGTGSGYSSLAAVGIGLNSDGTMSVNDSTLSQALQSNPSQFTALFGTAGSATNSNVTYLIGGTNTQPGSYAVNITQPATNGTFAGSSTPTYDTATGSMALTGSTTIASGTSMTVTINGTQKTVNLTPLTNATPAAVATQLQSDINSAFSSAGLAVTVTQNNGVLSVTPPSGQTISITDGTNNPATQLFGGSVANNSTTIPAGGMPFSVAVDGSAGNITVPQGIYTSSQLATALQTAINTNSTLQQAGVSVNVTQTNGILTIASASYGSNSSVNISGSGATQLFGGSATSTTGLNVAGTINGNMATGNGQVLTAGSGAAAGLVIQVTGNATGALGNVNYSQGYAWLLNSIVTNATDPTSGAIANATNTLNTQVTSLQTQETSLQTYISQVQQQYTSQFSALNAMVVQMQSTATFLQLTFNPPTSAS</sequence>
<name>A0ACC7N9L4_9BURK</name>
<protein>
    <submittedName>
        <fullName evidence="1">Flagellar filament capping protein FliD</fullName>
    </submittedName>
</protein>
<keyword evidence="1" id="KW-0966">Cell projection</keyword>
<accession>A0ACC7N9L4</accession>